<evidence type="ECO:0000259" key="3">
    <source>
        <dbReference type="PROSITE" id="PS50056"/>
    </source>
</evidence>
<dbReference type="InterPro" id="IPR029021">
    <property type="entry name" value="Prot-tyrosine_phosphatase-like"/>
</dbReference>
<accession>A0AA38KC20</accession>
<evidence type="ECO:0000256" key="1">
    <source>
        <dbReference type="ARBA" id="ARBA00022801"/>
    </source>
</evidence>
<proteinExistence type="predicted"/>
<dbReference type="SUPFAM" id="SSF52799">
    <property type="entry name" value="(Phosphotyrosine protein) phosphatases II"/>
    <property type="match status" value="1"/>
</dbReference>
<dbReference type="Proteomes" id="UP001163798">
    <property type="component" value="Unassembled WGS sequence"/>
</dbReference>
<sequence>MLIHDIHSLPKPHEHVDLIQKTEDIVTTSSPSCSYATTPTEDFALDFARDRASIAQFASQHNRSEYSCLKYGPQGYPGRYIPLSVQSPQTFQDLRTRQAEWSNVKVWWYSDRITEATSPIVLGPSGASEVSSDSLSDDLAQQLFAAMDEQLPQAADEGKLTRSYSNGAQSHTIKTSSSHPINISAIIPVEILALLSSHLMFTSNGGSTEPPRASPSLYTQPTIFEVPLPFTLDRFVLSPTGYPLPSFSSYPQNSKPPPLDSSETPLDPHLRTRSHVTEALQAALNSGIKSDSITPVEEPRATFHSNGSSVSLSIRLKSVPAQGLILTPPNLEHSNLEISPPVDIPSEATSETGPPTNEELQAEAQLPSVEPTPTVCSTPIPSFLLGNLFMSSCPGKKVRLKGPVKGRSGVCRDLSADLQRMKDLGVGCVVCCLDDTELEFLGAPWPEYQAATNKIGLDVLRLPTPEGLAPALTPSLLDKELTTLIQNYTLRGIPVLVHCRGGVGRAGVISACWILKLGLCGWPVNGLIPLALTSESLSTAIPCAGETSLKEDTLELAERVIAVVRRRRSVKAVETYEQVQFIVDFIEHLRSSHSN</sequence>
<comment type="caution">
    <text evidence="4">The sequence shown here is derived from an EMBL/GenBank/DDBJ whole genome shotgun (WGS) entry which is preliminary data.</text>
</comment>
<dbReference type="InterPro" id="IPR000387">
    <property type="entry name" value="Tyr_Pase_dom"/>
</dbReference>
<evidence type="ECO:0000256" key="2">
    <source>
        <dbReference type="SAM" id="MobiDB-lite"/>
    </source>
</evidence>
<dbReference type="InterPro" id="IPR057023">
    <property type="entry name" value="PTP-SAK"/>
</dbReference>
<dbReference type="PANTHER" id="PTHR23339">
    <property type="entry name" value="TYROSINE SPECIFIC PROTEIN PHOSPHATASE AND DUAL SPECIFICITY PROTEIN PHOSPHATASE"/>
    <property type="match status" value="1"/>
</dbReference>
<dbReference type="GO" id="GO:0016791">
    <property type="term" value="F:phosphatase activity"/>
    <property type="evidence" value="ECO:0007669"/>
    <property type="project" value="UniProtKB-ARBA"/>
</dbReference>
<dbReference type="InterPro" id="IPR050561">
    <property type="entry name" value="PTP"/>
</dbReference>
<dbReference type="PROSITE" id="PS50056">
    <property type="entry name" value="TYR_PHOSPHATASE_2"/>
    <property type="match status" value="1"/>
</dbReference>
<reference evidence="4" key="1">
    <citation type="submission" date="2022-08" db="EMBL/GenBank/DDBJ databases">
        <authorList>
            <consortium name="DOE Joint Genome Institute"/>
            <person name="Min B."/>
            <person name="Riley R."/>
            <person name="Sierra-Patev S."/>
            <person name="Naranjo-Ortiz M."/>
            <person name="Looney B."/>
            <person name="Konkel Z."/>
            <person name="Slot J.C."/>
            <person name="Sakamoto Y."/>
            <person name="Steenwyk J.L."/>
            <person name="Rokas A."/>
            <person name="Carro J."/>
            <person name="Camarero S."/>
            <person name="Ferreira P."/>
            <person name="Molpeceres G."/>
            <person name="Ruiz-Duenas F.J."/>
            <person name="Serrano A."/>
            <person name="Henrissat B."/>
            <person name="Drula E."/>
            <person name="Hughes K.W."/>
            <person name="Mata J.L."/>
            <person name="Ishikawa N.K."/>
            <person name="Vargas-Isla R."/>
            <person name="Ushijima S."/>
            <person name="Smith C.A."/>
            <person name="Ahrendt S."/>
            <person name="Andreopoulos W."/>
            <person name="He G."/>
            <person name="Labutti K."/>
            <person name="Lipzen A."/>
            <person name="Ng V."/>
            <person name="Sandor L."/>
            <person name="Barry K."/>
            <person name="Martinez A.T."/>
            <person name="Xiao Y."/>
            <person name="Gibbons J.G."/>
            <person name="Terashima K."/>
            <person name="Hibbett D.S."/>
            <person name="Grigoriev I.V."/>
        </authorList>
    </citation>
    <scope>NUCLEOTIDE SEQUENCE</scope>
    <source>
        <strain evidence="4">TFB10291</strain>
    </source>
</reference>
<feature type="domain" description="Tyrosine specific protein phosphatases" evidence="3">
    <location>
        <begin position="479"/>
        <end position="519"/>
    </location>
</feature>
<evidence type="ECO:0000313" key="4">
    <source>
        <dbReference type="EMBL" id="KAJ3788649.1"/>
    </source>
</evidence>
<dbReference type="AlphaFoldDB" id="A0AA38KC20"/>
<dbReference type="EMBL" id="MU793272">
    <property type="protein sequence ID" value="KAJ3788649.1"/>
    <property type="molecule type" value="Genomic_DNA"/>
</dbReference>
<organism evidence="4 5">
    <name type="scientific">Lentinula aff. detonsa</name>
    <dbReference type="NCBI Taxonomy" id="2804958"/>
    <lineage>
        <taxon>Eukaryota</taxon>
        <taxon>Fungi</taxon>
        <taxon>Dikarya</taxon>
        <taxon>Basidiomycota</taxon>
        <taxon>Agaricomycotina</taxon>
        <taxon>Agaricomycetes</taxon>
        <taxon>Agaricomycetidae</taxon>
        <taxon>Agaricales</taxon>
        <taxon>Marasmiineae</taxon>
        <taxon>Omphalotaceae</taxon>
        <taxon>Lentinula</taxon>
    </lineage>
</organism>
<dbReference type="Gene3D" id="3.90.190.10">
    <property type="entry name" value="Protein tyrosine phosphatase superfamily"/>
    <property type="match status" value="1"/>
</dbReference>
<name>A0AA38KC20_9AGAR</name>
<keyword evidence="1" id="KW-0378">Hydrolase</keyword>
<feature type="region of interest" description="Disordered" evidence="2">
    <location>
        <begin position="331"/>
        <end position="359"/>
    </location>
</feature>
<feature type="compositionally biased region" description="Polar residues" evidence="2">
    <location>
        <begin position="347"/>
        <end position="359"/>
    </location>
</feature>
<keyword evidence="5" id="KW-1185">Reference proteome</keyword>
<feature type="region of interest" description="Disordered" evidence="2">
    <location>
        <begin position="247"/>
        <end position="266"/>
    </location>
</feature>
<dbReference type="Pfam" id="PF22784">
    <property type="entry name" value="PTP-SAK"/>
    <property type="match status" value="1"/>
</dbReference>
<evidence type="ECO:0000313" key="5">
    <source>
        <dbReference type="Proteomes" id="UP001163798"/>
    </source>
</evidence>
<protein>
    <recommendedName>
        <fullName evidence="3">Tyrosine specific protein phosphatases domain-containing protein</fullName>
    </recommendedName>
</protein>
<gene>
    <name evidence="4" type="ORF">GGU10DRAFT_393215</name>
</gene>